<dbReference type="GO" id="GO:0007018">
    <property type="term" value="P:microtubule-based movement"/>
    <property type="evidence" value="ECO:0007669"/>
    <property type="project" value="TreeGrafter"/>
</dbReference>
<dbReference type="InterPro" id="IPR005334">
    <property type="entry name" value="Tctex-1-like"/>
</dbReference>
<evidence type="ECO:0000313" key="2">
    <source>
        <dbReference type="EMBL" id="RKP23064.1"/>
    </source>
</evidence>
<dbReference type="OrthoDB" id="10059120at2759"/>
<dbReference type="Proteomes" id="UP000278143">
    <property type="component" value="Unassembled WGS sequence"/>
</dbReference>
<dbReference type="Pfam" id="PF03645">
    <property type="entry name" value="Tctex-1"/>
    <property type="match status" value="1"/>
</dbReference>
<protein>
    <submittedName>
        <fullName evidence="1">Dynein light chain Tctex-type 1</fullName>
    </submittedName>
</protein>
<dbReference type="CDD" id="cd21455">
    <property type="entry name" value="DLC-like_DYNLT1_DYNLT3"/>
    <property type="match status" value="1"/>
</dbReference>
<name>A0A4P9YR77_9FUNG</name>
<keyword evidence="3" id="KW-1185">Reference proteome</keyword>
<dbReference type="EMBL" id="KZ992226">
    <property type="protein sequence ID" value="RKP22346.1"/>
    <property type="molecule type" value="Genomic_DNA"/>
</dbReference>
<evidence type="ECO:0000313" key="3">
    <source>
        <dbReference type="Proteomes" id="UP000278143"/>
    </source>
</evidence>
<sequence>EDVLSGEHYQHSRVSGWNAAIVERSLVKLGELKMAYKYIVTCAILQRTDAGVHAATACYWDNTRDGHITYKYESKSMHAIVNAFCLAV</sequence>
<dbReference type="PANTHER" id="PTHR21255:SF4">
    <property type="entry name" value="DYNEIN LIGHT CHAIN TCTEX-TYPE"/>
    <property type="match status" value="1"/>
</dbReference>
<feature type="non-terminal residue" evidence="1">
    <location>
        <position position="1"/>
    </location>
</feature>
<dbReference type="Gene3D" id="3.30.1140.40">
    <property type="entry name" value="Tctex-1"/>
    <property type="match status" value="1"/>
</dbReference>
<dbReference type="GO" id="GO:0005737">
    <property type="term" value="C:cytoplasm"/>
    <property type="evidence" value="ECO:0007669"/>
    <property type="project" value="TreeGrafter"/>
</dbReference>
<reference evidence="3" key="1">
    <citation type="journal article" date="2018" name="Nat. Microbiol.">
        <title>Leveraging single-cell genomics to expand the fungal tree of life.</title>
        <authorList>
            <person name="Ahrendt S.R."/>
            <person name="Quandt C.A."/>
            <person name="Ciobanu D."/>
            <person name="Clum A."/>
            <person name="Salamov A."/>
            <person name="Andreopoulos B."/>
            <person name="Cheng J.F."/>
            <person name="Woyke T."/>
            <person name="Pelin A."/>
            <person name="Henrissat B."/>
            <person name="Reynolds N.K."/>
            <person name="Benny G.L."/>
            <person name="Smith M.E."/>
            <person name="James T.Y."/>
            <person name="Grigoriev I.V."/>
        </authorList>
    </citation>
    <scope>NUCLEOTIDE SEQUENCE [LARGE SCALE GENOMIC DNA]</scope>
    <source>
        <strain evidence="3">Benny S71-1</strain>
    </source>
</reference>
<dbReference type="EMBL" id="KZ991346">
    <property type="protein sequence ID" value="RKP23064.1"/>
    <property type="molecule type" value="Genomic_DNA"/>
</dbReference>
<dbReference type="GO" id="GO:0045505">
    <property type="term" value="F:dynein intermediate chain binding"/>
    <property type="evidence" value="ECO:0007669"/>
    <property type="project" value="TreeGrafter"/>
</dbReference>
<evidence type="ECO:0000313" key="1">
    <source>
        <dbReference type="EMBL" id="RKP22346.1"/>
    </source>
</evidence>
<dbReference type="AlphaFoldDB" id="A0A4P9YR77"/>
<organism evidence="1 3">
    <name type="scientific">Syncephalis pseudoplumigaleata</name>
    <dbReference type="NCBI Taxonomy" id="1712513"/>
    <lineage>
        <taxon>Eukaryota</taxon>
        <taxon>Fungi</taxon>
        <taxon>Fungi incertae sedis</taxon>
        <taxon>Zoopagomycota</taxon>
        <taxon>Zoopagomycotina</taxon>
        <taxon>Zoopagomycetes</taxon>
        <taxon>Zoopagales</taxon>
        <taxon>Piptocephalidaceae</taxon>
        <taxon>Syncephalis</taxon>
    </lineage>
</organism>
<reference evidence="1" key="2">
    <citation type="submission" date="2018-07" db="EMBL/GenBank/DDBJ databases">
        <title>Leveraging single-cell genomics to expand the Fungal Tree of Life.</title>
        <authorList>
            <consortium name="DOE Joint Genome Institute"/>
            <person name="Ahrendt S.R."/>
            <person name="Quandt C.A."/>
            <person name="Ciobanu D."/>
            <person name="Clum A."/>
            <person name="Salamov A."/>
            <person name="Andreopoulos B."/>
            <person name="Cheng J.-F."/>
            <person name="Woyke T."/>
            <person name="Pelin A."/>
            <person name="Henrissat B."/>
            <person name="Reynolds N."/>
            <person name="Benny G.L."/>
            <person name="Smith M.E."/>
            <person name="James T.Y."/>
            <person name="Grigoriev I.V."/>
        </authorList>
    </citation>
    <scope>NUCLEOTIDE SEQUENCE</scope>
    <source>
        <strain evidence="1">Benny S71-1</strain>
    </source>
</reference>
<dbReference type="PANTHER" id="PTHR21255">
    <property type="entry name" value="T-COMPLEX-ASSOCIATED-TESTIS-EXPRESSED 1/ DYNEIN LIGHT CHAIN"/>
    <property type="match status" value="1"/>
</dbReference>
<accession>A0A4P9YR77</accession>
<gene>
    <name evidence="2" type="ORF">SYNPS1DRAFT_19194</name>
    <name evidence="1" type="ORF">SYNPS1DRAFT_20186</name>
</gene>
<dbReference type="InterPro" id="IPR038586">
    <property type="entry name" value="Tctex-1-like_sf"/>
</dbReference>
<proteinExistence type="predicted"/>
<dbReference type="GO" id="GO:0005868">
    <property type="term" value="C:cytoplasmic dynein complex"/>
    <property type="evidence" value="ECO:0007669"/>
    <property type="project" value="TreeGrafter"/>
</dbReference>